<dbReference type="InterPro" id="IPR045337">
    <property type="entry name" value="MmgE_PrpD_C"/>
</dbReference>
<sequence>MDSISSSISRYAISIKYDDLPEKVVHEAKRRLLDSLGVALAAYSAEPVKIARSVALGSPGRSTLLGSAGQVGVEWASFVNTLMIRYLDFNDTYLSKEPLHPSDMYGPAISVAEQEKVSGAALITSVAVGYEVAVRLCDAGSLRLHGWDHVNYTGVGHVLVAGKLMGLDEGQLGNALSIHVVSHASMRQTRVGELSHWKAATTANQARNAVFSALVARSGMTGPDKPFEGEMGFIKQLLDGDFDSSPLRDISNLSKPSRLLDTYIKPYPVEYHAQSAVEAAINIRNELGPIDPDQVEYVKIETFKAGYDIIAKDPEKWDPKTKETADHSLMWATATALLKGDLWLGDYEPHEIRNPKVLSLVRKTKVSVEPELDKLYPKAIPNKVVVKLINGKEYERRVDYPKGHPMNPMTDEEVEAKFKKLTKSLLTEKQQAEVIEAAWKLDALTNISKLIKATMI</sequence>
<evidence type="ECO:0000256" key="1">
    <source>
        <dbReference type="ARBA" id="ARBA00006174"/>
    </source>
</evidence>
<dbReference type="InterPro" id="IPR036148">
    <property type="entry name" value="MmgE/PrpD_sf"/>
</dbReference>
<dbReference type="InterPro" id="IPR042188">
    <property type="entry name" value="MmgE/PrpD_sf_2"/>
</dbReference>
<feature type="domain" description="MmgE/PrpD C-terminal" evidence="3">
    <location>
        <begin position="267"/>
        <end position="440"/>
    </location>
</feature>
<dbReference type="GO" id="GO:0016829">
    <property type="term" value="F:lyase activity"/>
    <property type="evidence" value="ECO:0007669"/>
    <property type="project" value="InterPro"/>
</dbReference>
<evidence type="ECO:0000259" key="2">
    <source>
        <dbReference type="Pfam" id="PF03972"/>
    </source>
</evidence>
<dbReference type="PANTHER" id="PTHR16943">
    <property type="entry name" value="2-METHYLCITRATE DEHYDRATASE-RELATED"/>
    <property type="match status" value="1"/>
</dbReference>
<evidence type="ECO:0000259" key="3">
    <source>
        <dbReference type="Pfam" id="PF19305"/>
    </source>
</evidence>
<comment type="caution">
    <text evidence="4">The sequence shown here is derived from an EMBL/GenBank/DDBJ whole genome shotgun (WGS) entry which is preliminary data.</text>
</comment>
<feature type="domain" description="MmgE/PrpD N-terminal" evidence="2">
    <location>
        <begin position="7"/>
        <end position="241"/>
    </location>
</feature>
<gene>
    <name evidence="4" type="ORF">GCM10007981_07730</name>
</gene>
<accession>A0A830GXK7</accession>
<dbReference type="OrthoDB" id="43639at2157"/>
<dbReference type="PANTHER" id="PTHR16943:SF8">
    <property type="entry name" value="2-METHYLCITRATE DEHYDRATASE"/>
    <property type="match status" value="1"/>
</dbReference>
<reference evidence="4" key="2">
    <citation type="submission" date="2020-09" db="EMBL/GenBank/DDBJ databases">
        <authorList>
            <person name="Sun Q."/>
            <person name="Ohkuma M."/>
        </authorList>
    </citation>
    <scope>NUCLEOTIDE SEQUENCE</scope>
    <source>
        <strain evidence="4">JCM 10088</strain>
    </source>
</reference>
<dbReference type="RefSeq" id="WP_188596127.1">
    <property type="nucleotide sequence ID" value="NZ_BMNL01000002.1"/>
</dbReference>
<evidence type="ECO:0000313" key="4">
    <source>
        <dbReference type="EMBL" id="GGP20282.1"/>
    </source>
</evidence>
<dbReference type="Gene3D" id="3.30.1330.120">
    <property type="entry name" value="2-methylcitrate dehydratase PrpD"/>
    <property type="match status" value="1"/>
</dbReference>
<evidence type="ECO:0000313" key="5">
    <source>
        <dbReference type="Proteomes" id="UP000610960"/>
    </source>
</evidence>
<dbReference type="Pfam" id="PF03972">
    <property type="entry name" value="MmgE_PrpD_N"/>
    <property type="match status" value="1"/>
</dbReference>
<organism evidence="4 5">
    <name type="scientific">Thermocladium modestius</name>
    <dbReference type="NCBI Taxonomy" id="62609"/>
    <lineage>
        <taxon>Archaea</taxon>
        <taxon>Thermoproteota</taxon>
        <taxon>Thermoprotei</taxon>
        <taxon>Thermoproteales</taxon>
        <taxon>Thermoproteaceae</taxon>
        <taxon>Thermocladium</taxon>
    </lineage>
</organism>
<keyword evidence="5" id="KW-1185">Reference proteome</keyword>
<dbReference type="InterPro" id="IPR042183">
    <property type="entry name" value="MmgE/PrpD_sf_1"/>
</dbReference>
<dbReference type="SUPFAM" id="SSF103378">
    <property type="entry name" value="2-methylcitrate dehydratase PrpD"/>
    <property type="match status" value="1"/>
</dbReference>
<dbReference type="EMBL" id="BMNL01000002">
    <property type="protein sequence ID" value="GGP20282.1"/>
    <property type="molecule type" value="Genomic_DNA"/>
</dbReference>
<dbReference type="Proteomes" id="UP000610960">
    <property type="component" value="Unassembled WGS sequence"/>
</dbReference>
<reference evidence="4" key="1">
    <citation type="journal article" date="2014" name="Int. J. Syst. Evol. Microbiol.">
        <title>Complete genome sequence of Corynebacterium casei LMG S-19264T (=DSM 44701T), isolated from a smear-ripened cheese.</title>
        <authorList>
            <consortium name="US DOE Joint Genome Institute (JGI-PGF)"/>
            <person name="Walter F."/>
            <person name="Albersmeier A."/>
            <person name="Kalinowski J."/>
            <person name="Ruckert C."/>
        </authorList>
    </citation>
    <scope>NUCLEOTIDE SEQUENCE</scope>
    <source>
        <strain evidence="4">JCM 10088</strain>
    </source>
</reference>
<dbReference type="InterPro" id="IPR045336">
    <property type="entry name" value="MmgE_PrpD_N"/>
</dbReference>
<dbReference type="Pfam" id="PF19305">
    <property type="entry name" value="MmgE_PrpD_C"/>
    <property type="match status" value="1"/>
</dbReference>
<dbReference type="AlphaFoldDB" id="A0A830GXK7"/>
<protein>
    <submittedName>
        <fullName evidence="4">Propanediol utilization protein</fullName>
    </submittedName>
</protein>
<name>A0A830GXK7_9CREN</name>
<dbReference type="InterPro" id="IPR005656">
    <property type="entry name" value="MmgE_PrpD"/>
</dbReference>
<comment type="similarity">
    <text evidence="1">Belongs to the PrpD family.</text>
</comment>
<proteinExistence type="inferred from homology"/>
<dbReference type="Gene3D" id="1.10.4100.10">
    <property type="entry name" value="2-methylcitrate dehydratase PrpD"/>
    <property type="match status" value="1"/>
</dbReference>